<dbReference type="InterPro" id="IPR001320">
    <property type="entry name" value="Iontro_rcpt_C"/>
</dbReference>
<organism evidence="5 6">
    <name type="scientific">Vagococcus entomophilus</name>
    <dbReference type="NCBI Taxonomy" id="1160095"/>
    <lineage>
        <taxon>Bacteria</taxon>
        <taxon>Bacillati</taxon>
        <taxon>Bacillota</taxon>
        <taxon>Bacilli</taxon>
        <taxon>Lactobacillales</taxon>
        <taxon>Enterococcaceae</taxon>
        <taxon>Vagococcus</taxon>
    </lineage>
</organism>
<dbReference type="GO" id="GO:0016020">
    <property type="term" value="C:membrane"/>
    <property type="evidence" value="ECO:0007669"/>
    <property type="project" value="InterPro"/>
</dbReference>
<feature type="signal peptide" evidence="2">
    <location>
        <begin position="1"/>
        <end position="20"/>
    </location>
</feature>
<accession>A0A430AEM4</accession>
<evidence type="ECO:0000259" key="4">
    <source>
        <dbReference type="SMART" id="SM00079"/>
    </source>
</evidence>
<name>A0A430AEM4_9ENTE</name>
<feature type="chain" id="PRO_5038841889" evidence="2">
    <location>
        <begin position="21"/>
        <end position="276"/>
    </location>
</feature>
<comment type="caution">
    <text evidence="5">The sequence shown here is derived from an EMBL/GenBank/DDBJ whole genome shotgun (WGS) entry which is preliminary data.</text>
</comment>
<dbReference type="InterPro" id="IPR001638">
    <property type="entry name" value="Solute-binding_3/MltF_N"/>
</dbReference>
<reference evidence="5 6" key="1">
    <citation type="submission" date="2017-05" db="EMBL/GenBank/DDBJ databases">
        <title>Vagococcus spp. assemblies.</title>
        <authorList>
            <person name="Gulvik C.A."/>
        </authorList>
    </citation>
    <scope>NUCLEOTIDE SEQUENCE [LARGE SCALE GENOMIC DNA]</scope>
    <source>
        <strain evidence="5 6">DSM 24756</strain>
    </source>
</reference>
<sequence>MKKKLLIVLVMICCIGMLGACSKKSSSKSSTLGWAELKKKGTVVVGVDDSFVPMGFRDDKNHLVGFDIDLAKAVFKELGVKVKFQAIEWSMKETELKNGSIDVIWNGYTMTNDRKEKVSFTNPYLKNDQIVVSLKKNNITTIEQLKNKVLGVQQGSSGADALNDSPAQLLNKIKDQTPVLYDTYAEAFLDLKSGRIDGLLIDRVFAEYYISHEKSEKEYATMKTSFATENYAIGVRKGDSAFVKALNQALKTNYENGKAKEISEKWFGEDKIVPQK</sequence>
<dbReference type="Gene3D" id="3.40.190.10">
    <property type="entry name" value="Periplasmic binding protein-like II"/>
    <property type="match status" value="2"/>
</dbReference>
<proteinExistence type="predicted"/>
<dbReference type="PANTHER" id="PTHR35936">
    <property type="entry name" value="MEMBRANE-BOUND LYTIC MUREIN TRANSGLYCOSYLASE F"/>
    <property type="match status" value="1"/>
</dbReference>
<feature type="domain" description="Ionotropic glutamate receptor C-terminal" evidence="4">
    <location>
        <begin position="42"/>
        <end position="269"/>
    </location>
</feature>
<dbReference type="Pfam" id="PF00497">
    <property type="entry name" value="SBP_bac_3"/>
    <property type="match status" value="1"/>
</dbReference>
<dbReference type="Proteomes" id="UP000288669">
    <property type="component" value="Unassembled WGS sequence"/>
</dbReference>
<evidence type="ECO:0000313" key="5">
    <source>
        <dbReference type="EMBL" id="RSU05892.1"/>
    </source>
</evidence>
<feature type="domain" description="Solute-binding protein family 3/N-terminal" evidence="3">
    <location>
        <begin position="42"/>
        <end position="270"/>
    </location>
</feature>
<protein>
    <submittedName>
        <fullName evidence="5">Amino acid ABC transporter substrate-binding protein</fullName>
    </submittedName>
</protein>
<dbReference type="OrthoDB" id="9775197at2"/>
<dbReference type="GO" id="GO:0015276">
    <property type="term" value="F:ligand-gated monoatomic ion channel activity"/>
    <property type="evidence" value="ECO:0007669"/>
    <property type="project" value="InterPro"/>
</dbReference>
<evidence type="ECO:0000256" key="1">
    <source>
        <dbReference type="ARBA" id="ARBA00022729"/>
    </source>
</evidence>
<dbReference type="PROSITE" id="PS51257">
    <property type="entry name" value="PROKAR_LIPOPROTEIN"/>
    <property type="match status" value="1"/>
</dbReference>
<dbReference type="SMART" id="SM00062">
    <property type="entry name" value="PBPb"/>
    <property type="match status" value="1"/>
</dbReference>
<keyword evidence="1 2" id="KW-0732">Signal</keyword>
<dbReference type="SMART" id="SM00079">
    <property type="entry name" value="PBPe"/>
    <property type="match status" value="1"/>
</dbReference>
<dbReference type="EMBL" id="NGJZ01000005">
    <property type="protein sequence ID" value="RSU05892.1"/>
    <property type="molecule type" value="Genomic_DNA"/>
</dbReference>
<dbReference type="RefSeq" id="WP_126826846.1">
    <property type="nucleotide sequence ID" value="NZ_JBHLWU010000004.1"/>
</dbReference>
<keyword evidence="6" id="KW-1185">Reference proteome</keyword>
<dbReference type="CDD" id="cd00996">
    <property type="entry name" value="PBP2_AatB_like"/>
    <property type="match status" value="1"/>
</dbReference>
<evidence type="ECO:0000313" key="6">
    <source>
        <dbReference type="Proteomes" id="UP000288669"/>
    </source>
</evidence>
<dbReference type="PANTHER" id="PTHR35936:SF34">
    <property type="entry name" value="ABC TRANSPORTER EXTRACELLULAR-BINDING PROTEIN YCKB-RELATED"/>
    <property type="match status" value="1"/>
</dbReference>
<evidence type="ECO:0000259" key="3">
    <source>
        <dbReference type="SMART" id="SM00062"/>
    </source>
</evidence>
<evidence type="ECO:0000256" key="2">
    <source>
        <dbReference type="SAM" id="SignalP"/>
    </source>
</evidence>
<dbReference type="AlphaFoldDB" id="A0A430AEM4"/>
<gene>
    <name evidence="5" type="ORF">CBF30_11300</name>
</gene>
<dbReference type="SUPFAM" id="SSF53850">
    <property type="entry name" value="Periplasmic binding protein-like II"/>
    <property type="match status" value="1"/>
</dbReference>